<protein>
    <submittedName>
        <fullName evidence="1">Uncharacterized protein</fullName>
    </submittedName>
</protein>
<keyword evidence="2" id="KW-1185">Reference proteome</keyword>
<dbReference type="AlphaFoldDB" id="D3DGR4"/>
<evidence type="ECO:0000313" key="2">
    <source>
        <dbReference type="Proteomes" id="UP000002574"/>
    </source>
</evidence>
<dbReference type="KEGG" id="hth:HTH_0554"/>
<dbReference type="KEGG" id="hte:Hydth_0552"/>
<organism evidence="1 2">
    <name type="scientific">Hydrogenobacter thermophilus (strain DSM 6534 / IAM 12695 / TK-6)</name>
    <dbReference type="NCBI Taxonomy" id="608538"/>
    <lineage>
        <taxon>Bacteria</taxon>
        <taxon>Pseudomonadati</taxon>
        <taxon>Aquificota</taxon>
        <taxon>Aquificia</taxon>
        <taxon>Aquificales</taxon>
        <taxon>Aquificaceae</taxon>
        <taxon>Hydrogenobacter</taxon>
    </lineage>
</organism>
<accession>D3DGR4</accession>
<dbReference type="Proteomes" id="UP000002574">
    <property type="component" value="Chromosome"/>
</dbReference>
<dbReference type="RefSeq" id="WP_012963198.1">
    <property type="nucleotide sequence ID" value="NC_013799.1"/>
</dbReference>
<sequence length="87" mass="9061">MLAIASLNNQTDVVIYTAPAGKTVFAFVDIYAVSSTNITLKINNTVFLSQPLSAGVSLSIKLILNGGDSITASSTGQANFFVHGIVQ</sequence>
<dbReference type="EMBL" id="AP011112">
    <property type="protein sequence ID" value="BAI69016.1"/>
    <property type="molecule type" value="Genomic_DNA"/>
</dbReference>
<dbReference type="STRING" id="608538.HTH_0554"/>
<reference evidence="1 2" key="1">
    <citation type="journal article" date="2010" name="J. Bacteriol.">
        <title>Complete genome sequence of the thermophilic, obligately chemolithoautotrophic hydrogen-oxidizing bacterium Hydrogenobacter thermophilus TK-6.</title>
        <authorList>
            <person name="Arai H."/>
            <person name="Kanbe H."/>
            <person name="Ishii M."/>
            <person name="Igarashi Y."/>
        </authorList>
    </citation>
    <scope>NUCLEOTIDE SEQUENCE [LARGE SCALE GENOMIC DNA]</scope>
    <source>
        <strain evidence="2">DSM 6534 / IAM 12695 / TK-6</strain>
    </source>
</reference>
<name>D3DGR4_HYDTT</name>
<gene>
    <name evidence="1" type="ordered locus">HTH_0554</name>
</gene>
<proteinExistence type="predicted"/>
<evidence type="ECO:0000313" key="1">
    <source>
        <dbReference type="EMBL" id="BAI69016.1"/>
    </source>
</evidence>